<gene>
    <name evidence="2" type="ORF">BUALT_Bualt12G0105000</name>
</gene>
<dbReference type="GO" id="GO:0004185">
    <property type="term" value="F:serine-type carboxypeptidase activity"/>
    <property type="evidence" value="ECO:0007669"/>
    <property type="project" value="InterPro"/>
</dbReference>
<organism evidence="2 3">
    <name type="scientific">Buddleja alternifolia</name>
    <dbReference type="NCBI Taxonomy" id="168488"/>
    <lineage>
        <taxon>Eukaryota</taxon>
        <taxon>Viridiplantae</taxon>
        <taxon>Streptophyta</taxon>
        <taxon>Embryophyta</taxon>
        <taxon>Tracheophyta</taxon>
        <taxon>Spermatophyta</taxon>
        <taxon>Magnoliopsida</taxon>
        <taxon>eudicotyledons</taxon>
        <taxon>Gunneridae</taxon>
        <taxon>Pentapetalae</taxon>
        <taxon>asterids</taxon>
        <taxon>lamiids</taxon>
        <taxon>Lamiales</taxon>
        <taxon>Scrophulariaceae</taxon>
        <taxon>Buddlejeae</taxon>
        <taxon>Buddleja</taxon>
    </lineage>
</organism>
<sequence length="111" mass="12907">MMSYAWANDPDVRDALHVRKGTTKEWKKCFTLSSYEENVASAVPYHQLLTDKKYQSLVYSGDHDLMVPYLATLKWIQHDLNLTVDDGWRPWNVNGQVAGFIFFHQIKSSKI</sequence>
<dbReference type="GO" id="GO:0006508">
    <property type="term" value="P:proteolysis"/>
    <property type="evidence" value="ECO:0007669"/>
    <property type="project" value="InterPro"/>
</dbReference>
<reference evidence="2" key="1">
    <citation type="submission" date="2019-10" db="EMBL/GenBank/DDBJ databases">
        <authorList>
            <person name="Zhang R."/>
            <person name="Pan Y."/>
            <person name="Wang J."/>
            <person name="Ma R."/>
            <person name="Yu S."/>
        </authorList>
    </citation>
    <scope>NUCLEOTIDE SEQUENCE</scope>
    <source>
        <strain evidence="2">LA-IB0</strain>
        <tissue evidence="2">Leaf</tissue>
    </source>
</reference>
<dbReference type="Gene3D" id="3.40.50.1820">
    <property type="entry name" value="alpha/beta hydrolase"/>
    <property type="match status" value="1"/>
</dbReference>
<dbReference type="SUPFAM" id="SSF53474">
    <property type="entry name" value="alpha/beta-Hydrolases"/>
    <property type="match status" value="1"/>
</dbReference>
<dbReference type="Pfam" id="PF00450">
    <property type="entry name" value="Peptidase_S10"/>
    <property type="match status" value="1"/>
</dbReference>
<accession>A0AAV6X0W3</accession>
<comment type="similarity">
    <text evidence="1">Belongs to the peptidase S10 family.</text>
</comment>
<keyword evidence="3" id="KW-1185">Reference proteome</keyword>
<comment type="caution">
    <text evidence="2">The sequence shown here is derived from an EMBL/GenBank/DDBJ whole genome shotgun (WGS) entry which is preliminary data.</text>
</comment>
<evidence type="ECO:0008006" key="4">
    <source>
        <dbReference type="Google" id="ProtNLM"/>
    </source>
</evidence>
<proteinExistence type="inferred from homology"/>
<dbReference type="InterPro" id="IPR029058">
    <property type="entry name" value="AB_hydrolase_fold"/>
</dbReference>
<dbReference type="InterPro" id="IPR001563">
    <property type="entry name" value="Peptidase_S10"/>
</dbReference>
<dbReference type="AlphaFoldDB" id="A0AAV6X0W3"/>
<dbReference type="PANTHER" id="PTHR11802:SF224">
    <property type="entry name" value="SERINE CARBOXYPEPTIDASE-LIKE 7 ISOFORM X1"/>
    <property type="match status" value="1"/>
</dbReference>
<dbReference type="GO" id="GO:0016747">
    <property type="term" value="F:acyltransferase activity, transferring groups other than amino-acyl groups"/>
    <property type="evidence" value="ECO:0007669"/>
    <property type="project" value="TreeGrafter"/>
</dbReference>
<dbReference type="EMBL" id="WHWC01000012">
    <property type="protein sequence ID" value="KAG8372803.1"/>
    <property type="molecule type" value="Genomic_DNA"/>
</dbReference>
<protein>
    <recommendedName>
        <fullName evidence="4">Serine carboxypeptidase</fullName>
    </recommendedName>
</protein>
<name>A0AAV6X0W3_9LAMI</name>
<evidence type="ECO:0000313" key="3">
    <source>
        <dbReference type="Proteomes" id="UP000826271"/>
    </source>
</evidence>
<dbReference type="GO" id="GO:0019748">
    <property type="term" value="P:secondary metabolic process"/>
    <property type="evidence" value="ECO:0007669"/>
    <property type="project" value="TreeGrafter"/>
</dbReference>
<dbReference type="Proteomes" id="UP000826271">
    <property type="component" value="Unassembled WGS sequence"/>
</dbReference>
<evidence type="ECO:0000313" key="2">
    <source>
        <dbReference type="EMBL" id="KAG8372803.1"/>
    </source>
</evidence>
<evidence type="ECO:0000256" key="1">
    <source>
        <dbReference type="ARBA" id="ARBA00009431"/>
    </source>
</evidence>
<dbReference type="PANTHER" id="PTHR11802">
    <property type="entry name" value="SERINE PROTEASE FAMILY S10 SERINE CARBOXYPEPTIDASE"/>
    <property type="match status" value="1"/>
</dbReference>